<organism evidence="1 2">
    <name type="scientific">Pandoravirus japonicus</name>
    <dbReference type="NCBI Taxonomy" id="2823154"/>
    <lineage>
        <taxon>Viruses</taxon>
        <taxon>Pandoravirus</taxon>
    </lineage>
</organism>
<reference evidence="1" key="1">
    <citation type="submission" date="2021-04" db="EMBL/GenBank/DDBJ databases">
        <title>Draft Genome Sequence of Pandoravirus japonicus, Isolated from the Sabaishi River of Niigata, Japan.</title>
        <authorList>
            <person name="Hosokawa N."/>
            <person name="Takahashi H."/>
            <person name="Aoki K."/>
            <person name="Takemura M."/>
        </authorList>
    </citation>
    <scope>NUCLEOTIDE SEQUENCE</scope>
</reference>
<evidence type="ECO:0000313" key="1">
    <source>
        <dbReference type="EMBL" id="BCU03705.1"/>
    </source>
</evidence>
<proteinExistence type="predicted"/>
<protein>
    <submittedName>
        <fullName evidence="1">Uncharacterized protein</fullName>
    </submittedName>
</protein>
<sequence length="115" mass="13364">MRPKINATATSWRFPWGGRRPGQRDRAFLFFFFGMRLDGKRHAHTQDTWEDLHGRHATSFFFHVHGARCDPRRPSAQTRLFVADAPPSFFSKIKDALLLATSRGPSRRINARQQK</sequence>
<dbReference type="EMBL" id="LC625835">
    <property type="protein sequence ID" value="BCU03705.1"/>
    <property type="molecule type" value="Genomic_DNA"/>
</dbReference>
<accession>A0A811BT23</accession>
<dbReference type="Proteomes" id="UP001253637">
    <property type="component" value="Segment"/>
</dbReference>
<name>A0A811BT23_9VIRU</name>
<evidence type="ECO:0000313" key="2">
    <source>
        <dbReference type="Proteomes" id="UP001253637"/>
    </source>
</evidence>